<feature type="transmembrane region" description="Helical" evidence="1">
    <location>
        <begin position="46"/>
        <end position="64"/>
    </location>
</feature>
<name>A0A919XV73_9BACL</name>
<accession>A0A919XV73</accession>
<keyword evidence="3" id="KW-1185">Reference proteome</keyword>
<protein>
    <submittedName>
        <fullName evidence="2">Spore protein YabQ</fullName>
    </submittedName>
</protein>
<evidence type="ECO:0000313" key="2">
    <source>
        <dbReference type="EMBL" id="GIO39737.1"/>
    </source>
</evidence>
<dbReference type="EMBL" id="BORR01000026">
    <property type="protein sequence ID" value="GIO39737.1"/>
    <property type="molecule type" value="Genomic_DNA"/>
</dbReference>
<dbReference type="NCBIfam" id="TIGR02893">
    <property type="entry name" value="spore_yabQ"/>
    <property type="match status" value="1"/>
</dbReference>
<proteinExistence type="predicted"/>
<dbReference type="InterPro" id="IPR019074">
    <property type="entry name" value="YabQ"/>
</dbReference>
<evidence type="ECO:0000256" key="1">
    <source>
        <dbReference type="SAM" id="Phobius"/>
    </source>
</evidence>
<keyword evidence="1" id="KW-0812">Transmembrane</keyword>
<dbReference type="Pfam" id="PF09578">
    <property type="entry name" value="Spore_YabQ"/>
    <property type="match status" value="1"/>
</dbReference>
<keyword evidence="1" id="KW-1133">Transmembrane helix</keyword>
<comment type="caution">
    <text evidence="2">The sequence shown here is derived from an EMBL/GenBank/DDBJ whole genome shotgun (WGS) entry which is preliminary data.</text>
</comment>
<dbReference type="Proteomes" id="UP000681162">
    <property type="component" value="Unassembled WGS sequence"/>
</dbReference>
<keyword evidence="1" id="KW-0472">Membrane</keyword>
<organism evidence="2 3">
    <name type="scientific">Paenibacillus antibioticophila</name>
    <dbReference type="NCBI Taxonomy" id="1274374"/>
    <lineage>
        <taxon>Bacteria</taxon>
        <taxon>Bacillati</taxon>
        <taxon>Bacillota</taxon>
        <taxon>Bacilli</taxon>
        <taxon>Bacillales</taxon>
        <taxon>Paenibacillaceae</taxon>
        <taxon>Paenibacillus</taxon>
    </lineage>
</organism>
<sequence>MNLQTQWLTLVWMLASGTLMGIAFDSYRVVTGQLRFPRWSVHLLDLFYWIASALFVFRMLYHVNQGELRFYVFLGLFLGVWIHFLFLSVLTERFVVNLIRIVRRIYRVSVRLIYLTLVVPIKWLWKGFRLLLGFLWILIMFLGRVTLLPIWKLLAWAFRPILNALHIPDRLRKSREYVVKLWRHWLGKDQE</sequence>
<gene>
    <name evidence="2" type="primary">yabQ</name>
    <name evidence="2" type="ORF">J41TS12_45980</name>
</gene>
<feature type="transmembrane region" description="Helical" evidence="1">
    <location>
        <begin position="131"/>
        <end position="151"/>
    </location>
</feature>
<feature type="transmembrane region" description="Helical" evidence="1">
    <location>
        <begin position="6"/>
        <end position="25"/>
    </location>
</feature>
<dbReference type="RefSeq" id="WP_212943327.1">
    <property type="nucleotide sequence ID" value="NZ_BORR01000026.1"/>
</dbReference>
<evidence type="ECO:0000313" key="3">
    <source>
        <dbReference type="Proteomes" id="UP000681162"/>
    </source>
</evidence>
<feature type="transmembrane region" description="Helical" evidence="1">
    <location>
        <begin position="70"/>
        <end position="96"/>
    </location>
</feature>
<reference evidence="2 3" key="1">
    <citation type="submission" date="2021-03" db="EMBL/GenBank/DDBJ databases">
        <title>Antimicrobial resistance genes in bacteria isolated from Japanese honey, and their potential for conferring macrolide and lincosamide resistance in the American foulbrood pathogen Paenibacillus larvae.</title>
        <authorList>
            <person name="Okamoto M."/>
            <person name="Kumagai M."/>
            <person name="Kanamori H."/>
            <person name="Takamatsu D."/>
        </authorList>
    </citation>
    <scope>NUCLEOTIDE SEQUENCE [LARGE SCALE GENOMIC DNA]</scope>
    <source>
        <strain evidence="2 3">J41TS12</strain>
    </source>
</reference>
<dbReference type="AlphaFoldDB" id="A0A919XV73"/>